<protein>
    <recommendedName>
        <fullName evidence="3">Outer membrane protein beta-barrel family protein</fullName>
    </recommendedName>
</protein>
<comment type="caution">
    <text evidence="1">The sequence shown here is derived from an EMBL/GenBank/DDBJ whole genome shotgun (WGS) entry which is preliminary data.</text>
</comment>
<keyword evidence="2" id="KW-1185">Reference proteome</keyword>
<dbReference type="RefSeq" id="WP_386097307.1">
    <property type="nucleotide sequence ID" value="NZ_JBHUOZ010000002.1"/>
</dbReference>
<dbReference type="PROSITE" id="PS51257">
    <property type="entry name" value="PROKAR_LIPOPROTEIN"/>
    <property type="match status" value="1"/>
</dbReference>
<dbReference type="Proteomes" id="UP001597511">
    <property type="component" value="Unassembled WGS sequence"/>
</dbReference>
<dbReference type="EMBL" id="JBHUOZ010000002">
    <property type="protein sequence ID" value="MFD2919758.1"/>
    <property type="molecule type" value="Genomic_DNA"/>
</dbReference>
<reference evidence="2" key="1">
    <citation type="journal article" date="2019" name="Int. J. Syst. Evol. Microbiol.">
        <title>The Global Catalogue of Microorganisms (GCM) 10K type strain sequencing project: providing services to taxonomists for standard genome sequencing and annotation.</title>
        <authorList>
            <consortium name="The Broad Institute Genomics Platform"/>
            <consortium name="The Broad Institute Genome Sequencing Center for Infectious Disease"/>
            <person name="Wu L."/>
            <person name="Ma J."/>
        </authorList>
    </citation>
    <scope>NUCLEOTIDE SEQUENCE [LARGE SCALE GENOMIC DNA]</scope>
    <source>
        <strain evidence="2">KCTC 23299</strain>
    </source>
</reference>
<gene>
    <name evidence="1" type="ORF">ACFS6H_08580</name>
</gene>
<name>A0ABW6A6B9_9BACT</name>
<accession>A0ABW6A6B9</accession>
<proteinExistence type="predicted"/>
<evidence type="ECO:0000313" key="1">
    <source>
        <dbReference type="EMBL" id="MFD2919758.1"/>
    </source>
</evidence>
<organism evidence="1 2">
    <name type="scientific">Terrimonas rubra</name>
    <dbReference type="NCBI Taxonomy" id="1035890"/>
    <lineage>
        <taxon>Bacteria</taxon>
        <taxon>Pseudomonadati</taxon>
        <taxon>Bacteroidota</taxon>
        <taxon>Chitinophagia</taxon>
        <taxon>Chitinophagales</taxon>
        <taxon>Chitinophagaceae</taxon>
        <taxon>Terrimonas</taxon>
    </lineage>
</organism>
<evidence type="ECO:0008006" key="3">
    <source>
        <dbReference type="Google" id="ProtNLM"/>
    </source>
</evidence>
<evidence type="ECO:0000313" key="2">
    <source>
        <dbReference type="Proteomes" id="UP001597511"/>
    </source>
</evidence>
<sequence length="284" mass="32104">MRILVNQYPGVIFLLLILSACSGPRYYTYTPSPGVMPFFKEKGDATAGAALTVVSEDGEKLNSGIQAKGAYAITDHLAITASFSGNKQVEAYSKNWSDGLHNYDSNFIRYNNRITELGAGYFTTLQNGKTTLNIYGGVGFGKNKITDIAQLTDNTYLLSYLNTTVKKYWLQPSVHHITGRRFNIGIATRLTLLDQKKLHTNWTEEQLKARDLDKLGSKMFFYIEPSILMQVAVFPRWLNLDVGFVFCPDVRTDQYGIVDDTRRMRSRSFMFHIGLSADIKKLFK</sequence>